<dbReference type="Proteomes" id="UP001446871">
    <property type="component" value="Unassembled WGS sequence"/>
</dbReference>
<comment type="caution">
    <text evidence="2">The sequence shown here is derived from an EMBL/GenBank/DDBJ whole genome shotgun (WGS) entry which is preliminary data.</text>
</comment>
<proteinExistence type="predicted"/>
<gene>
    <name evidence="2" type="ORF">PG996_008498</name>
</gene>
<feature type="region of interest" description="Disordered" evidence="1">
    <location>
        <begin position="93"/>
        <end position="149"/>
    </location>
</feature>
<name>A0ABR1V0L8_9PEZI</name>
<evidence type="ECO:0000313" key="2">
    <source>
        <dbReference type="EMBL" id="KAK8063846.1"/>
    </source>
</evidence>
<protein>
    <submittedName>
        <fullName evidence="2">Uncharacterized protein</fullName>
    </submittedName>
</protein>
<reference evidence="2 3" key="1">
    <citation type="submission" date="2023-01" db="EMBL/GenBank/DDBJ databases">
        <title>Analysis of 21 Apiospora genomes using comparative genomics revels a genus with tremendous synthesis potential of carbohydrate active enzymes and secondary metabolites.</title>
        <authorList>
            <person name="Sorensen T."/>
        </authorList>
    </citation>
    <scope>NUCLEOTIDE SEQUENCE [LARGE SCALE GENOMIC DNA]</scope>
    <source>
        <strain evidence="2 3">CBS 83171</strain>
    </source>
</reference>
<keyword evidence="3" id="KW-1185">Reference proteome</keyword>
<sequence>MSSLALTDTRKKPIVSKILGMMPPKRKPEGSLQQASPTKKQRQDIDSQGVNSPGSFMSQAESLQCIEQLGNPNGLCIMQIDIPEEEFQHFVGTLHKGQLIPETPANPDDNTPTNDNDDDDHDNGTHDGNMNVEEQDPDKALPKGMGDIS</sequence>
<feature type="compositionally biased region" description="Polar residues" evidence="1">
    <location>
        <begin position="46"/>
        <end position="56"/>
    </location>
</feature>
<accession>A0ABR1V0L8</accession>
<dbReference type="EMBL" id="JAQQWM010000005">
    <property type="protein sequence ID" value="KAK8063846.1"/>
    <property type="molecule type" value="Genomic_DNA"/>
</dbReference>
<organism evidence="2 3">
    <name type="scientific">Apiospora saccharicola</name>
    <dbReference type="NCBI Taxonomy" id="335842"/>
    <lineage>
        <taxon>Eukaryota</taxon>
        <taxon>Fungi</taxon>
        <taxon>Dikarya</taxon>
        <taxon>Ascomycota</taxon>
        <taxon>Pezizomycotina</taxon>
        <taxon>Sordariomycetes</taxon>
        <taxon>Xylariomycetidae</taxon>
        <taxon>Amphisphaeriales</taxon>
        <taxon>Apiosporaceae</taxon>
        <taxon>Apiospora</taxon>
    </lineage>
</organism>
<feature type="region of interest" description="Disordered" evidence="1">
    <location>
        <begin position="1"/>
        <end position="56"/>
    </location>
</feature>
<evidence type="ECO:0000256" key="1">
    <source>
        <dbReference type="SAM" id="MobiDB-lite"/>
    </source>
</evidence>
<evidence type="ECO:0000313" key="3">
    <source>
        <dbReference type="Proteomes" id="UP001446871"/>
    </source>
</evidence>